<dbReference type="Proteomes" id="UP001152798">
    <property type="component" value="Chromosome 1"/>
</dbReference>
<dbReference type="AlphaFoldDB" id="A0A9P0EB22"/>
<reference evidence="1" key="1">
    <citation type="submission" date="2022-01" db="EMBL/GenBank/DDBJ databases">
        <authorList>
            <person name="King R."/>
        </authorList>
    </citation>
    <scope>NUCLEOTIDE SEQUENCE</scope>
</reference>
<organism evidence="1 2">
    <name type="scientific">Nezara viridula</name>
    <name type="common">Southern green stink bug</name>
    <name type="synonym">Cimex viridulus</name>
    <dbReference type="NCBI Taxonomy" id="85310"/>
    <lineage>
        <taxon>Eukaryota</taxon>
        <taxon>Metazoa</taxon>
        <taxon>Ecdysozoa</taxon>
        <taxon>Arthropoda</taxon>
        <taxon>Hexapoda</taxon>
        <taxon>Insecta</taxon>
        <taxon>Pterygota</taxon>
        <taxon>Neoptera</taxon>
        <taxon>Paraneoptera</taxon>
        <taxon>Hemiptera</taxon>
        <taxon>Heteroptera</taxon>
        <taxon>Panheteroptera</taxon>
        <taxon>Pentatomomorpha</taxon>
        <taxon>Pentatomoidea</taxon>
        <taxon>Pentatomidae</taxon>
        <taxon>Pentatominae</taxon>
        <taxon>Nezara</taxon>
    </lineage>
</organism>
<keyword evidence="2" id="KW-1185">Reference proteome</keyword>
<sequence length="28" mass="3042">MDVKTNTLSKQKYLSSANGINACQSLNI</sequence>
<evidence type="ECO:0000313" key="2">
    <source>
        <dbReference type="Proteomes" id="UP001152798"/>
    </source>
</evidence>
<accession>A0A9P0EB22</accession>
<evidence type="ECO:0000313" key="1">
    <source>
        <dbReference type="EMBL" id="CAH1390621.1"/>
    </source>
</evidence>
<name>A0A9P0EB22_NEZVI</name>
<dbReference type="EMBL" id="OV725077">
    <property type="protein sequence ID" value="CAH1390621.1"/>
    <property type="molecule type" value="Genomic_DNA"/>
</dbReference>
<gene>
    <name evidence="1" type="ORF">NEZAVI_LOCUS1798</name>
</gene>
<protein>
    <submittedName>
        <fullName evidence="1">Uncharacterized protein</fullName>
    </submittedName>
</protein>
<proteinExistence type="predicted"/>